<evidence type="ECO:0000259" key="1">
    <source>
        <dbReference type="Pfam" id="PF02627"/>
    </source>
</evidence>
<dbReference type="Pfam" id="PF02627">
    <property type="entry name" value="CMD"/>
    <property type="match status" value="1"/>
</dbReference>
<dbReference type="Proteomes" id="UP000219215">
    <property type="component" value="Chromosome DPRO"/>
</dbReference>
<dbReference type="GO" id="GO:0051920">
    <property type="term" value="F:peroxiredoxin activity"/>
    <property type="evidence" value="ECO:0007669"/>
    <property type="project" value="InterPro"/>
</dbReference>
<name>A0A2C8F6W5_9BACT</name>
<dbReference type="InterPro" id="IPR003779">
    <property type="entry name" value="CMD-like"/>
</dbReference>
<evidence type="ECO:0000313" key="3">
    <source>
        <dbReference type="Proteomes" id="UP000219215"/>
    </source>
</evidence>
<feature type="domain" description="Carboxymuconolactone decarboxylase-like" evidence="1">
    <location>
        <begin position="23"/>
        <end position="104"/>
    </location>
</feature>
<dbReference type="EMBL" id="LT907975">
    <property type="protein sequence ID" value="SOB58109.1"/>
    <property type="molecule type" value="Genomic_DNA"/>
</dbReference>
<gene>
    <name evidence="2" type="ORF">DPRO_1223</name>
</gene>
<keyword evidence="2" id="KW-0575">Peroxidase</keyword>
<evidence type="ECO:0000313" key="2">
    <source>
        <dbReference type="EMBL" id="SOB58109.1"/>
    </source>
</evidence>
<keyword evidence="2" id="KW-0560">Oxidoreductase</keyword>
<organism evidence="2 3">
    <name type="scientific">Pseudodesulfovibrio profundus</name>
    <dbReference type="NCBI Taxonomy" id="57320"/>
    <lineage>
        <taxon>Bacteria</taxon>
        <taxon>Pseudomonadati</taxon>
        <taxon>Thermodesulfobacteriota</taxon>
        <taxon>Desulfovibrionia</taxon>
        <taxon>Desulfovibrionales</taxon>
        <taxon>Desulfovibrionaceae</taxon>
    </lineage>
</organism>
<dbReference type="AlphaFoldDB" id="A0A2C8F6W5"/>
<reference evidence="3" key="1">
    <citation type="submission" date="2017-09" db="EMBL/GenBank/DDBJ databases">
        <authorList>
            <person name="Regsiter A."/>
            <person name="William W."/>
        </authorList>
    </citation>
    <scope>NUCLEOTIDE SEQUENCE [LARGE SCALE GENOMIC DNA]</scope>
    <source>
        <strain evidence="3">500-1</strain>
    </source>
</reference>
<accession>A0A2C8F6W5</accession>
<dbReference type="OrthoDB" id="5419860at2"/>
<protein>
    <submittedName>
        <fullName evidence="2">Alkylhydroperoxidase like protein, AhpD family</fullName>
    </submittedName>
</protein>
<dbReference type="InterPro" id="IPR029032">
    <property type="entry name" value="AhpD-like"/>
</dbReference>
<dbReference type="SUPFAM" id="SSF69118">
    <property type="entry name" value="AhpD-like"/>
    <property type="match status" value="1"/>
</dbReference>
<keyword evidence="3" id="KW-1185">Reference proteome</keyword>
<dbReference type="PANTHER" id="PTHR33930">
    <property type="entry name" value="ALKYL HYDROPEROXIDE REDUCTASE AHPD"/>
    <property type="match status" value="1"/>
</dbReference>
<dbReference type="RefSeq" id="WP_097011236.1">
    <property type="nucleotide sequence ID" value="NZ_LT907975.1"/>
</dbReference>
<dbReference type="PANTHER" id="PTHR33930:SF2">
    <property type="entry name" value="BLR3452 PROTEIN"/>
    <property type="match status" value="1"/>
</dbReference>
<sequence>MEKQLEIKSMISGNWAEYRRLMPEVGALHEPLTEEVYKDGVISGKNKRLMALVGGLVHGCRGCILSQTEYALQLGATSEELLEACAVAVSLGGTMAAAESTRVVAYLTEKELL</sequence>
<proteinExistence type="predicted"/>
<dbReference type="KEGG" id="pprf:DPRO_1223"/>
<dbReference type="Gene3D" id="1.20.1290.10">
    <property type="entry name" value="AhpD-like"/>
    <property type="match status" value="1"/>
</dbReference>